<reference evidence="4" key="1">
    <citation type="submission" date="2020-03" db="EMBL/GenBank/DDBJ databases">
        <title>Genome of Pelagibius litoralis DSM 21314T.</title>
        <authorList>
            <person name="Wang G."/>
        </authorList>
    </citation>
    <scope>NUCLEOTIDE SEQUENCE</scope>
    <source>
        <strain evidence="4">DSM 21314</strain>
    </source>
</reference>
<gene>
    <name evidence="4" type="ORF">HBA54_28445</name>
</gene>
<accession>A0A967KFK5</accession>
<dbReference type="Pfam" id="PF12236">
    <property type="entry name" value="Head-tail_con"/>
    <property type="match status" value="1"/>
</dbReference>
<evidence type="ECO:0000313" key="4">
    <source>
        <dbReference type="EMBL" id="NIA72524.1"/>
    </source>
</evidence>
<organism evidence="4 5">
    <name type="scientific">Pelagibius litoralis</name>
    <dbReference type="NCBI Taxonomy" id="374515"/>
    <lineage>
        <taxon>Bacteria</taxon>
        <taxon>Pseudomonadati</taxon>
        <taxon>Pseudomonadota</taxon>
        <taxon>Alphaproteobacteria</taxon>
        <taxon>Rhodospirillales</taxon>
        <taxon>Rhodovibrionaceae</taxon>
        <taxon>Pelagibius</taxon>
    </lineage>
</organism>
<dbReference type="Proteomes" id="UP000761264">
    <property type="component" value="Unassembled WGS sequence"/>
</dbReference>
<proteinExistence type="predicted"/>
<comment type="caution">
    <text evidence="4">The sequence shown here is derived from an EMBL/GenBank/DDBJ whole genome shotgun (WGS) entry which is preliminary data.</text>
</comment>
<comment type="subcellular location">
    <subcellularLocation>
        <location evidence="1">Virion</location>
    </subcellularLocation>
</comment>
<keyword evidence="2" id="KW-1188">Viral release from host cell</keyword>
<evidence type="ECO:0000256" key="3">
    <source>
        <dbReference type="ARBA" id="ARBA00023219"/>
    </source>
</evidence>
<evidence type="ECO:0000313" key="5">
    <source>
        <dbReference type="Proteomes" id="UP000761264"/>
    </source>
</evidence>
<dbReference type="RefSeq" id="WP_167232081.1">
    <property type="nucleotide sequence ID" value="NZ_JAAQPH010000052.1"/>
</dbReference>
<name>A0A967KFK5_9PROT</name>
<keyword evidence="3" id="KW-0231">Viral genome packaging</keyword>
<protein>
    <recommendedName>
        <fullName evidence="6">Bacteriophage head to tail connecting protein</fullName>
    </recommendedName>
</protein>
<evidence type="ECO:0000256" key="1">
    <source>
        <dbReference type="ARBA" id="ARBA00004328"/>
    </source>
</evidence>
<dbReference type="EMBL" id="JAAQPH010000052">
    <property type="protein sequence ID" value="NIA72524.1"/>
    <property type="molecule type" value="Genomic_DNA"/>
</dbReference>
<keyword evidence="5" id="KW-1185">Reference proteome</keyword>
<dbReference type="InterPro" id="IPR020991">
    <property type="entry name" value="Connector_podovirus"/>
</dbReference>
<sequence length="548" mass="61217">MPREIDDLVSRHKRLKDRRRVWESHWQELAEVMLPRRADFTTEHMAGERRTDQLFDGTPMLARRGLSSAIDGLLKPKTARWFRIKTQDEAFNDDESIKRWLEVAEERLYRAIYDRRARFIQRSGEVDDDLVTFGTGVLFVGEGQDLNRLLFRSFHLKDVLLAENGDGEIDTVFVTLRLTARQAAQRFGEAALGKDTREALINGAEDKLFTFLQVVMPRKERDTRRRDNANLPFASLVLDVQSEHLVSESGYHEFPFAAPRWDTTAGEVYGRSPGMIALPDANTLQQMGKTLLVAGHKAVDPPLLVGDDSVFGTPKTFPGGITTFDMQAARDLGRIPIEPLQTGFNLPLGREMQKDARDQIWAAFFRNVLQLPIDAPRMTATEVLERKEEFIRTIGPVFGRLESDYIGQVVERSFNILLRAGAFPEPPEILQGREVVFDYASPVEQARKQIEAAGAARSVELLAPFVQADPSILDNFDGDAIARDTPDIFGMPQRWLRPKETVDSLRDGRQQAQQAAALPGDAQAAANIVQSLAQAGRGGGGQGGGGLL</sequence>
<dbReference type="AlphaFoldDB" id="A0A967KFK5"/>
<evidence type="ECO:0008006" key="6">
    <source>
        <dbReference type="Google" id="ProtNLM"/>
    </source>
</evidence>
<evidence type="ECO:0000256" key="2">
    <source>
        <dbReference type="ARBA" id="ARBA00022612"/>
    </source>
</evidence>